<dbReference type="EMBL" id="ASGP02000008">
    <property type="protein sequence ID" value="KAH9493847.1"/>
    <property type="molecule type" value="Genomic_DNA"/>
</dbReference>
<comment type="caution">
    <text evidence="1">The sequence shown here is derived from an EMBL/GenBank/DDBJ whole genome shotgun (WGS) entry which is preliminary data.</text>
</comment>
<name>A0A922HME3_DERFA</name>
<evidence type="ECO:0000313" key="2">
    <source>
        <dbReference type="Proteomes" id="UP000790347"/>
    </source>
</evidence>
<keyword evidence="2" id="KW-1185">Reference proteome</keyword>
<gene>
    <name evidence="1" type="ORF">DERF_014575</name>
</gene>
<reference evidence="1" key="2">
    <citation type="journal article" date="2022" name="Res Sq">
        <title>Comparative Genomics Reveals Insights into the Divergent Evolution of Astigmatic Mites and Household Pest Adaptations.</title>
        <authorList>
            <person name="Xiong Q."/>
            <person name="Wan A.T.-Y."/>
            <person name="Liu X.-Y."/>
            <person name="Fung C.S.-H."/>
            <person name="Xiao X."/>
            <person name="Malainual N."/>
            <person name="Hou J."/>
            <person name="Wang L."/>
            <person name="Wang M."/>
            <person name="Yang K."/>
            <person name="Cui Y."/>
            <person name="Leung E."/>
            <person name="Nong W."/>
            <person name="Shin S.-K."/>
            <person name="Au S."/>
            <person name="Jeong K.Y."/>
            <person name="Chew F.T."/>
            <person name="Hui J."/>
            <person name="Leung T.F."/>
            <person name="Tungtrongchitr A."/>
            <person name="Zhong N."/>
            <person name="Liu Z."/>
            <person name="Tsui S."/>
        </authorList>
    </citation>
    <scope>NUCLEOTIDE SEQUENCE</scope>
    <source>
        <strain evidence="1">Derf</strain>
        <tissue evidence="1">Whole organism</tissue>
    </source>
</reference>
<protein>
    <submittedName>
        <fullName evidence="1">Uncharacterized protein</fullName>
    </submittedName>
</protein>
<proteinExistence type="predicted"/>
<sequence length="68" mass="7528">MKFLPIFQRGIGVKRINNLKILDSLDPQASSTTNEIIVLNQNISESPIVQKSCSINKVHDVTTGLFAM</sequence>
<dbReference type="AlphaFoldDB" id="A0A922HME3"/>
<evidence type="ECO:0000313" key="1">
    <source>
        <dbReference type="EMBL" id="KAH9493847.1"/>
    </source>
</evidence>
<organism evidence="1 2">
    <name type="scientific">Dermatophagoides farinae</name>
    <name type="common">American house dust mite</name>
    <dbReference type="NCBI Taxonomy" id="6954"/>
    <lineage>
        <taxon>Eukaryota</taxon>
        <taxon>Metazoa</taxon>
        <taxon>Ecdysozoa</taxon>
        <taxon>Arthropoda</taxon>
        <taxon>Chelicerata</taxon>
        <taxon>Arachnida</taxon>
        <taxon>Acari</taxon>
        <taxon>Acariformes</taxon>
        <taxon>Sarcoptiformes</taxon>
        <taxon>Astigmata</taxon>
        <taxon>Psoroptidia</taxon>
        <taxon>Analgoidea</taxon>
        <taxon>Pyroglyphidae</taxon>
        <taxon>Dermatophagoidinae</taxon>
        <taxon>Dermatophagoides</taxon>
    </lineage>
</organism>
<accession>A0A922HME3</accession>
<dbReference type="Proteomes" id="UP000790347">
    <property type="component" value="Unassembled WGS sequence"/>
</dbReference>
<reference evidence="1" key="1">
    <citation type="submission" date="2013-05" db="EMBL/GenBank/DDBJ databases">
        <authorList>
            <person name="Yim A.K.Y."/>
            <person name="Chan T.F."/>
            <person name="Ji K.M."/>
            <person name="Liu X.Y."/>
            <person name="Zhou J.W."/>
            <person name="Li R.Q."/>
            <person name="Yang K.Y."/>
            <person name="Li J."/>
            <person name="Li M."/>
            <person name="Law P.T.W."/>
            <person name="Wu Y.L."/>
            <person name="Cai Z.L."/>
            <person name="Qin H."/>
            <person name="Bao Y."/>
            <person name="Leung R.K.K."/>
            <person name="Ng P.K.S."/>
            <person name="Zou J."/>
            <person name="Zhong X.J."/>
            <person name="Ran P.X."/>
            <person name="Zhong N.S."/>
            <person name="Liu Z.G."/>
            <person name="Tsui S.K.W."/>
        </authorList>
    </citation>
    <scope>NUCLEOTIDE SEQUENCE</scope>
    <source>
        <strain evidence="1">Derf</strain>
        <tissue evidence="1">Whole organism</tissue>
    </source>
</reference>